<dbReference type="Pfam" id="PF00005">
    <property type="entry name" value="ABC_tran"/>
    <property type="match status" value="1"/>
</dbReference>
<proteinExistence type="inferred from homology"/>
<keyword evidence="3" id="KW-0067">ATP-binding</keyword>
<dbReference type="InterPro" id="IPR003593">
    <property type="entry name" value="AAA+_ATPase"/>
</dbReference>
<dbReference type="InterPro" id="IPR027417">
    <property type="entry name" value="P-loop_NTPase"/>
</dbReference>
<feature type="domain" description="ABC transporter" evidence="4">
    <location>
        <begin position="2"/>
        <end position="229"/>
    </location>
</feature>
<reference evidence="5 6" key="1">
    <citation type="journal article" date="2016" name="Nat. Commun.">
        <title>Thousands of microbial genomes shed light on interconnected biogeochemical processes in an aquifer system.</title>
        <authorList>
            <person name="Anantharaman K."/>
            <person name="Brown C.T."/>
            <person name="Hug L.A."/>
            <person name="Sharon I."/>
            <person name="Castelle C.J."/>
            <person name="Probst A.J."/>
            <person name="Thomas B.C."/>
            <person name="Singh A."/>
            <person name="Wilkins M.J."/>
            <person name="Karaoz U."/>
            <person name="Brodie E.L."/>
            <person name="Williams K.H."/>
            <person name="Hubbard S.S."/>
            <person name="Banfield J.F."/>
        </authorList>
    </citation>
    <scope>NUCLEOTIDE SEQUENCE [LARGE SCALE GENOMIC DNA]</scope>
</reference>
<dbReference type="Proteomes" id="UP000178184">
    <property type="component" value="Unassembled WGS sequence"/>
</dbReference>
<dbReference type="GO" id="GO:0022857">
    <property type="term" value="F:transmembrane transporter activity"/>
    <property type="evidence" value="ECO:0007669"/>
    <property type="project" value="TreeGrafter"/>
</dbReference>
<accession>A0A1F6WPV9</accession>
<dbReference type="PANTHER" id="PTHR24220:SF470">
    <property type="entry name" value="CELL DIVISION ATP-BINDING PROTEIN FTSE"/>
    <property type="match status" value="1"/>
</dbReference>
<dbReference type="PANTHER" id="PTHR24220">
    <property type="entry name" value="IMPORT ATP-BINDING PROTEIN"/>
    <property type="match status" value="1"/>
</dbReference>
<dbReference type="STRING" id="1801764.A2903_00985"/>
<dbReference type="FunFam" id="3.40.50.300:FF:000056">
    <property type="entry name" value="Cell division ATP-binding protein FtsE"/>
    <property type="match status" value="1"/>
</dbReference>
<evidence type="ECO:0000256" key="1">
    <source>
        <dbReference type="ARBA" id="ARBA00005417"/>
    </source>
</evidence>
<comment type="similarity">
    <text evidence="1">Belongs to the ABC transporter superfamily.</text>
</comment>
<evidence type="ECO:0000256" key="2">
    <source>
        <dbReference type="ARBA" id="ARBA00022741"/>
    </source>
</evidence>
<evidence type="ECO:0000313" key="6">
    <source>
        <dbReference type="Proteomes" id="UP000178184"/>
    </source>
</evidence>
<organism evidence="5 6">
    <name type="scientific">Candidatus Nomurabacteria bacterium RIFCSPLOWO2_01_FULL_33_17</name>
    <dbReference type="NCBI Taxonomy" id="1801764"/>
    <lineage>
        <taxon>Bacteria</taxon>
        <taxon>Candidatus Nomuraibacteriota</taxon>
    </lineage>
</organism>
<dbReference type="InterPro" id="IPR015854">
    <property type="entry name" value="ABC_transpr_LolD-like"/>
</dbReference>
<dbReference type="GO" id="GO:0016887">
    <property type="term" value="F:ATP hydrolysis activity"/>
    <property type="evidence" value="ECO:0007669"/>
    <property type="project" value="InterPro"/>
</dbReference>
<comment type="caution">
    <text evidence="5">The sequence shown here is derived from an EMBL/GenBank/DDBJ whole genome shotgun (WGS) entry which is preliminary data.</text>
</comment>
<dbReference type="Gene3D" id="3.40.50.300">
    <property type="entry name" value="P-loop containing nucleotide triphosphate hydrolases"/>
    <property type="match status" value="1"/>
</dbReference>
<dbReference type="InterPro" id="IPR017871">
    <property type="entry name" value="ABC_transporter-like_CS"/>
</dbReference>
<dbReference type="EMBL" id="MFUO01000017">
    <property type="protein sequence ID" value="OGI83897.1"/>
    <property type="molecule type" value="Genomic_DNA"/>
</dbReference>
<dbReference type="GO" id="GO:0005886">
    <property type="term" value="C:plasma membrane"/>
    <property type="evidence" value="ECO:0007669"/>
    <property type="project" value="TreeGrafter"/>
</dbReference>
<protein>
    <recommendedName>
        <fullName evidence="4">ABC transporter domain-containing protein</fullName>
    </recommendedName>
</protein>
<dbReference type="PROSITE" id="PS50893">
    <property type="entry name" value="ABC_TRANSPORTER_2"/>
    <property type="match status" value="1"/>
</dbReference>
<evidence type="ECO:0000256" key="3">
    <source>
        <dbReference type="ARBA" id="ARBA00022840"/>
    </source>
</evidence>
<dbReference type="GO" id="GO:0005524">
    <property type="term" value="F:ATP binding"/>
    <property type="evidence" value="ECO:0007669"/>
    <property type="project" value="UniProtKB-KW"/>
</dbReference>
<dbReference type="SUPFAM" id="SSF52540">
    <property type="entry name" value="P-loop containing nucleoside triphosphate hydrolases"/>
    <property type="match status" value="1"/>
</dbReference>
<name>A0A1F6WPV9_9BACT</name>
<evidence type="ECO:0000313" key="5">
    <source>
        <dbReference type="EMBL" id="OGI83897.1"/>
    </source>
</evidence>
<gene>
    <name evidence="5" type="ORF">A2903_00985</name>
</gene>
<dbReference type="PROSITE" id="PS00211">
    <property type="entry name" value="ABC_TRANSPORTER_1"/>
    <property type="match status" value="1"/>
</dbReference>
<dbReference type="AlphaFoldDB" id="A0A1F6WPV9"/>
<dbReference type="SMART" id="SM00382">
    <property type="entry name" value="AAA"/>
    <property type="match status" value="1"/>
</dbReference>
<dbReference type="InterPro" id="IPR003439">
    <property type="entry name" value="ABC_transporter-like_ATP-bd"/>
</dbReference>
<sequence length="229" mass="25888">MLYLTNVTKVYKDETESLNDVSLTVSPGEFVAIMGHSGSGKTTIMKLILAEEIPTSGTIFYESQDIHSLSRKDLLILRRRIGTIFQDFRLIKNKTVFENVAFAMEVGEHSDEDILEYVPHILELVSLQDKMYAFPETLSGGEKQRLAIARAIINQPELLLADEPTSSLDPESAHSVMQVLRKLSDLGTTVLMTTHTPDLAHKYARRFIELEHGRIVKDDKHHTNSKMHI</sequence>
<keyword evidence="2" id="KW-0547">Nucleotide-binding</keyword>
<evidence type="ECO:0000259" key="4">
    <source>
        <dbReference type="PROSITE" id="PS50893"/>
    </source>
</evidence>